<feature type="transmembrane region" description="Helical" evidence="1">
    <location>
        <begin position="50"/>
        <end position="68"/>
    </location>
</feature>
<name>A0A2U8QWT8_9FLAO</name>
<dbReference type="AlphaFoldDB" id="A0A2U8QWT8"/>
<reference evidence="2 3" key="1">
    <citation type="submission" date="2018-05" db="EMBL/GenBank/DDBJ databases">
        <title>Flavobacterium sp. MEBiC07310.</title>
        <authorList>
            <person name="Baek K."/>
        </authorList>
    </citation>
    <scope>NUCLEOTIDE SEQUENCE [LARGE SCALE GENOMIC DNA]</scope>
    <source>
        <strain evidence="2 3">MEBiC07310</strain>
    </source>
</reference>
<evidence type="ECO:0008006" key="4">
    <source>
        <dbReference type="Google" id="ProtNLM"/>
    </source>
</evidence>
<dbReference type="Proteomes" id="UP000245429">
    <property type="component" value="Chromosome"/>
</dbReference>
<dbReference type="EMBL" id="CP029463">
    <property type="protein sequence ID" value="AWM14255.1"/>
    <property type="molecule type" value="Genomic_DNA"/>
</dbReference>
<keyword evidence="3" id="KW-1185">Reference proteome</keyword>
<keyword evidence="1" id="KW-1133">Transmembrane helix</keyword>
<keyword evidence="1" id="KW-0812">Transmembrane</keyword>
<evidence type="ECO:0000313" key="2">
    <source>
        <dbReference type="EMBL" id="AWM14255.1"/>
    </source>
</evidence>
<sequence>MIVIVFRYLLPKGFRGITLYPFVFLANEKDSSNEVLLNHEKIHIKQQLEMAVVFFFIWYGIEYLILLLKYKDRFLAYRNISFEREAYQNEKDLDYLQQRSFWNFYKYL</sequence>
<accession>A0A2U8QWT8</accession>
<gene>
    <name evidence="2" type="ORF">DI487_10585</name>
</gene>
<dbReference type="KEGG" id="fse:DI487_10585"/>
<protein>
    <recommendedName>
        <fullName evidence="4">DUF4157 domain-containing protein</fullName>
    </recommendedName>
</protein>
<evidence type="ECO:0000313" key="3">
    <source>
        <dbReference type="Proteomes" id="UP000245429"/>
    </source>
</evidence>
<dbReference type="OrthoDB" id="1027344at2"/>
<keyword evidence="1" id="KW-0472">Membrane</keyword>
<evidence type="ECO:0000256" key="1">
    <source>
        <dbReference type="SAM" id="Phobius"/>
    </source>
</evidence>
<dbReference type="RefSeq" id="WP_109569615.1">
    <property type="nucleotide sequence ID" value="NZ_CP029463.1"/>
</dbReference>
<organism evidence="2 3">
    <name type="scientific">Flavobacterium sediminis</name>
    <dbReference type="NCBI Taxonomy" id="2201181"/>
    <lineage>
        <taxon>Bacteria</taxon>
        <taxon>Pseudomonadati</taxon>
        <taxon>Bacteroidota</taxon>
        <taxon>Flavobacteriia</taxon>
        <taxon>Flavobacteriales</taxon>
        <taxon>Flavobacteriaceae</taxon>
        <taxon>Flavobacterium</taxon>
    </lineage>
</organism>
<proteinExistence type="predicted"/>